<dbReference type="EMBL" id="JX560542">
    <property type="protein sequence ID" value="AGE61829.1"/>
    <property type="molecule type" value="Genomic_DNA"/>
</dbReference>
<organism evidence="2">
    <name type="scientific">Chrysodeixis chalcites nucleopolyhedrovirus</name>
    <dbReference type="NCBI Taxonomy" id="320432"/>
    <lineage>
        <taxon>Viruses</taxon>
        <taxon>Viruses incertae sedis</taxon>
        <taxon>Naldaviricetes</taxon>
        <taxon>Lefavirales</taxon>
        <taxon>Baculoviridae</taxon>
        <taxon>Alphabaculovirus</taxon>
        <taxon>Alphabaculovirus chrychalcites</taxon>
    </lineage>
</organism>
<sequence>MTKNQLISSMTTYYDIINIYRFTWYINRVRSSVSHIYSNLRRHSHHTSLRK</sequence>
<name>T1QZR2_9ABAC</name>
<evidence type="ECO:0000313" key="2">
    <source>
        <dbReference type="EMBL" id="AGE61829.1"/>
    </source>
</evidence>
<proteinExistence type="predicted"/>
<accession>T1QZR2</accession>
<evidence type="ECO:0000313" key="1">
    <source>
        <dbReference type="EMBL" id="AGE61379.1"/>
    </source>
</evidence>
<dbReference type="EMBL" id="JX560539">
    <property type="protein sequence ID" value="AGE61379.1"/>
    <property type="molecule type" value="Genomic_DNA"/>
</dbReference>
<protein>
    <submittedName>
        <fullName evidence="2">Uncharacterized protein</fullName>
    </submittedName>
</protein>
<reference evidence="1" key="2">
    <citation type="journal article" date="2013" name="Genome Announc.">
        <title>Complete Genome Sequences of Five Chrysodeixis chalcites Nucleopolyhedrovirus Genotypes from a Canary Islands Isolate.</title>
        <authorList>
            <person name="Bernal A."/>
            <person name="Williams T."/>
            <person name="Munoz D."/>
            <person name="Caballero P."/>
            <person name="Simon O."/>
        </authorList>
    </citation>
    <scope>NUCLEOTIDE SEQUENCE</scope>
    <source>
        <strain evidence="1">TF1</strain>
    </source>
</reference>
<reference evidence="2" key="1">
    <citation type="submission" date="2012-08" db="EMBL/GenBank/DDBJ databases">
        <title>Sequences comparision among Chrysodeixis chalcites nucleopolyhedrovirus genotypes from a field strain of the Canary Islands.</title>
        <authorList>
            <person name="Bernal A."/>
            <person name="Simon O."/>
            <person name="Palma L."/>
            <person name="Williams T."/>
            <person name="Caballero P."/>
        </authorList>
    </citation>
    <scope>NUCLEOTIDE SEQUENCE</scope>
    <source>
        <strain evidence="2">TF1</strain>
    </source>
</reference>